<dbReference type="InterPro" id="IPR033399">
    <property type="entry name" value="TP_0789-like"/>
</dbReference>
<feature type="domain" description="Uncharacterized protein TP-0789" evidence="1">
    <location>
        <begin position="81"/>
        <end position="261"/>
    </location>
</feature>
<keyword evidence="3" id="KW-1185">Reference proteome</keyword>
<evidence type="ECO:0000259" key="1">
    <source>
        <dbReference type="Pfam" id="PF17131"/>
    </source>
</evidence>
<gene>
    <name evidence="2" type="ORF">ACFQ1O_03590</name>
</gene>
<dbReference type="Pfam" id="PF17131">
    <property type="entry name" value="LolA_like"/>
    <property type="match status" value="1"/>
</dbReference>
<dbReference type="Proteomes" id="UP001596997">
    <property type="component" value="Unassembled WGS sequence"/>
</dbReference>
<keyword evidence="2" id="KW-0449">Lipoprotein</keyword>
<evidence type="ECO:0000313" key="3">
    <source>
        <dbReference type="Proteomes" id="UP001596997"/>
    </source>
</evidence>
<sequence length="265" mass="30842">MKQFTKRTVQFALLCLTAVLISFNKVKETKVDADKIMEKVQNTILGHSDYKTDVEMILTRGNGKSYTRQMVSFNKEVNREKEYSLMKFNTPKDVKGMKSLIHSFMSKSDDQWIYIPGINATKRIANENKSGAFMGSEFANEDLGIMNLFKYKFEYLESKSFNGKECHVIRSYPINKYSGYKYVDIHVTKDGFLPAFLKYYNRKGQYFKNQEIVWEQFKGGSWLLTTAKVINVKNKRTTTLKRSNFQFDVAFEASFFDSENIANVE</sequence>
<reference evidence="3" key="1">
    <citation type="journal article" date="2019" name="Int. J. Syst. Evol. Microbiol.">
        <title>The Global Catalogue of Microorganisms (GCM) 10K type strain sequencing project: providing services to taxonomists for standard genome sequencing and annotation.</title>
        <authorList>
            <consortium name="The Broad Institute Genomics Platform"/>
            <consortium name="The Broad Institute Genome Sequencing Center for Infectious Disease"/>
            <person name="Wu L."/>
            <person name="Ma J."/>
        </authorList>
    </citation>
    <scope>NUCLEOTIDE SEQUENCE [LARGE SCALE GENOMIC DNA]</scope>
    <source>
        <strain evidence="3">CCUG 62114</strain>
    </source>
</reference>
<protein>
    <submittedName>
        <fullName evidence="2">Outer membrane lipoprotein-sorting protein</fullName>
    </submittedName>
</protein>
<evidence type="ECO:0000313" key="2">
    <source>
        <dbReference type="EMBL" id="MFD0963085.1"/>
    </source>
</evidence>
<dbReference type="RefSeq" id="WP_377713430.1">
    <property type="nucleotide sequence ID" value="NZ_JBHTJM010000003.1"/>
</dbReference>
<organism evidence="2 3">
    <name type="scientific">Pseudofulvibacter geojedonensis</name>
    <dbReference type="NCBI Taxonomy" id="1123758"/>
    <lineage>
        <taxon>Bacteria</taxon>
        <taxon>Pseudomonadati</taxon>
        <taxon>Bacteroidota</taxon>
        <taxon>Flavobacteriia</taxon>
        <taxon>Flavobacteriales</taxon>
        <taxon>Flavobacteriaceae</taxon>
        <taxon>Pseudofulvibacter</taxon>
    </lineage>
</organism>
<comment type="caution">
    <text evidence="2">The sequence shown here is derived from an EMBL/GenBank/DDBJ whole genome shotgun (WGS) entry which is preliminary data.</text>
</comment>
<dbReference type="CDD" id="cd16329">
    <property type="entry name" value="LolA_like"/>
    <property type="match status" value="1"/>
</dbReference>
<name>A0ABW3HZS7_9FLAO</name>
<accession>A0ABW3HZS7</accession>
<dbReference type="EMBL" id="JBHTJM010000003">
    <property type="protein sequence ID" value="MFD0963085.1"/>
    <property type="molecule type" value="Genomic_DNA"/>
</dbReference>
<dbReference type="Gene3D" id="2.50.20.10">
    <property type="entry name" value="Lipoprotein localisation LolA/LolB/LppX"/>
    <property type="match status" value="1"/>
</dbReference>
<proteinExistence type="predicted"/>